<evidence type="ECO:0000313" key="5">
    <source>
        <dbReference type="EMBL" id="OWZ02017.1"/>
    </source>
</evidence>
<gene>
    <name evidence="5" type="ORF">PHMEG_00026500</name>
</gene>
<dbReference type="Pfam" id="PF04500">
    <property type="entry name" value="FLYWCH"/>
    <property type="match status" value="1"/>
</dbReference>
<proteinExistence type="predicted"/>
<dbReference type="AlphaFoldDB" id="A0A225VB54"/>
<protein>
    <recommendedName>
        <fullName evidence="4">FLYWCH-type domain-containing protein</fullName>
    </recommendedName>
</protein>
<dbReference type="Proteomes" id="UP000198211">
    <property type="component" value="Unassembled WGS sequence"/>
</dbReference>
<accession>A0A225VB54</accession>
<keyword evidence="1" id="KW-0479">Metal-binding</keyword>
<evidence type="ECO:0000313" key="6">
    <source>
        <dbReference type="Proteomes" id="UP000198211"/>
    </source>
</evidence>
<comment type="caution">
    <text evidence="5">The sequence shown here is derived from an EMBL/GenBank/DDBJ whole genome shotgun (WGS) entry which is preliminary data.</text>
</comment>
<dbReference type="Gene3D" id="2.20.25.240">
    <property type="match status" value="1"/>
</dbReference>
<dbReference type="InterPro" id="IPR007588">
    <property type="entry name" value="Znf_FLYWCH"/>
</dbReference>
<keyword evidence="6" id="KW-1185">Reference proteome</keyword>
<evidence type="ECO:0000256" key="3">
    <source>
        <dbReference type="ARBA" id="ARBA00022833"/>
    </source>
</evidence>
<keyword evidence="2" id="KW-0863">Zinc-finger</keyword>
<organism evidence="5 6">
    <name type="scientific">Phytophthora megakarya</name>
    <dbReference type="NCBI Taxonomy" id="4795"/>
    <lineage>
        <taxon>Eukaryota</taxon>
        <taxon>Sar</taxon>
        <taxon>Stramenopiles</taxon>
        <taxon>Oomycota</taxon>
        <taxon>Peronosporomycetes</taxon>
        <taxon>Peronosporales</taxon>
        <taxon>Peronosporaceae</taxon>
        <taxon>Phytophthora</taxon>
    </lineage>
</organism>
<feature type="domain" description="FLYWCH-type" evidence="4">
    <location>
        <begin position="3"/>
        <end position="37"/>
    </location>
</feature>
<reference evidence="6" key="1">
    <citation type="submission" date="2017-03" db="EMBL/GenBank/DDBJ databases">
        <title>Phytopthora megakarya and P. palmivora, two closely related causual agents of cacao black pod achieved similar genome size and gene model numbers by different mechanisms.</title>
        <authorList>
            <person name="Ali S."/>
            <person name="Shao J."/>
            <person name="Larry D.J."/>
            <person name="Kronmiller B."/>
            <person name="Shen D."/>
            <person name="Strem M.D."/>
            <person name="Melnick R.L."/>
            <person name="Guiltinan M.J."/>
            <person name="Tyler B.M."/>
            <person name="Meinhardt L.W."/>
            <person name="Bailey B.A."/>
        </authorList>
    </citation>
    <scope>NUCLEOTIDE SEQUENCE [LARGE SCALE GENOMIC DNA]</scope>
    <source>
        <strain evidence="6">zdho120</strain>
    </source>
</reference>
<sequence length="77" mass="8693">MRFNGYKYLVNTKRGDTTYYQCSTYLFSQCKGKLIVKQLSESETEGRETGKHTCPSTARAAVRLCEEEAITSMATLP</sequence>
<keyword evidence="3" id="KW-0862">Zinc</keyword>
<dbReference type="EMBL" id="NBNE01006460">
    <property type="protein sequence ID" value="OWZ02017.1"/>
    <property type="molecule type" value="Genomic_DNA"/>
</dbReference>
<name>A0A225VB54_9STRA</name>
<evidence type="ECO:0000259" key="4">
    <source>
        <dbReference type="Pfam" id="PF04500"/>
    </source>
</evidence>
<evidence type="ECO:0000256" key="1">
    <source>
        <dbReference type="ARBA" id="ARBA00022723"/>
    </source>
</evidence>
<evidence type="ECO:0000256" key="2">
    <source>
        <dbReference type="ARBA" id="ARBA00022771"/>
    </source>
</evidence>
<dbReference type="OrthoDB" id="124341at2759"/>
<dbReference type="GO" id="GO:0008270">
    <property type="term" value="F:zinc ion binding"/>
    <property type="evidence" value="ECO:0007669"/>
    <property type="project" value="UniProtKB-KW"/>
</dbReference>